<reference evidence="2" key="1">
    <citation type="submission" date="2013-01" db="EMBL/GenBank/DDBJ databases">
        <title>Genome assembly of Mariniradius saccharolyticus AK6.</title>
        <authorList>
            <person name="Vaidya B."/>
            <person name="Khatri I."/>
            <person name="Tanuku N.R.S."/>
            <person name="Subramanian S."/>
            <person name="Pinnaka A."/>
        </authorList>
    </citation>
    <scope>NUCLEOTIDE SEQUENCE [LARGE SCALE GENOMIC DNA]</scope>
    <source>
        <strain evidence="2">AK6</strain>
    </source>
</reference>
<dbReference type="PROSITE" id="PS51257">
    <property type="entry name" value="PROKAR_LIPOPROTEIN"/>
    <property type="match status" value="1"/>
</dbReference>
<dbReference type="InParanoid" id="M7XCI8"/>
<feature type="signal peptide" evidence="1">
    <location>
        <begin position="1"/>
        <end position="18"/>
    </location>
</feature>
<accession>M7XCI8</accession>
<dbReference type="Proteomes" id="UP000010953">
    <property type="component" value="Unassembled WGS sequence"/>
</dbReference>
<protein>
    <recommendedName>
        <fullName evidence="4">Lipoprotein</fullName>
    </recommendedName>
</protein>
<keyword evidence="1" id="KW-0732">Signal</keyword>
<evidence type="ECO:0000313" key="3">
    <source>
        <dbReference type="Proteomes" id="UP000010953"/>
    </source>
</evidence>
<dbReference type="STRING" id="1239962.C943_01316"/>
<keyword evidence="3" id="KW-1185">Reference proteome</keyword>
<feature type="chain" id="PRO_5004087885" description="Lipoprotein" evidence="1">
    <location>
        <begin position="19"/>
        <end position="222"/>
    </location>
</feature>
<proteinExistence type="predicted"/>
<evidence type="ECO:0008006" key="4">
    <source>
        <dbReference type="Google" id="ProtNLM"/>
    </source>
</evidence>
<sequence length="222" mass="26334">MMRTLALFFLFALFGCNAQKVNRLVDKVGLNESIQNKYMSIRKKKATDFLKYQNGFDKLDTLGKVYYSIECNMPMESFDSLKTYPKKRQLEKLEYPVSTISNGSQSMKAIVRQSGETLEKTKKLLWNFVELQSKSDSINSLYNEEIFEYQDKLVKNSQYKIDVLKYDQCVNYKKLVEIEIIQAQAEVNAHRDHLMILYRPNFLKRFFKTERYRIYKKHGFPS</sequence>
<name>M7XCI8_9BACT</name>
<evidence type="ECO:0000313" key="2">
    <source>
        <dbReference type="EMBL" id="EMS32589.1"/>
    </source>
</evidence>
<dbReference type="RefSeq" id="WP_008629095.1">
    <property type="nucleotide sequence ID" value="NZ_AMZY02000013.1"/>
</dbReference>
<dbReference type="AlphaFoldDB" id="M7XCI8"/>
<comment type="caution">
    <text evidence="2">The sequence shown here is derived from an EMBL/GenBank/DDBJ whole genome shotgun (WGS) entry which is preliminary data.</text>
</comment>
<organism evidence="2 3">
    <name type="scientific">Mariniradius saccharolyticus AK6</name>
    <dbReference type="NCBI Taxonomy" id="1239962"/>
    <lineage>
        <taxon>Bacteria</taxon>
        <taxon>Pseudomonadati</taxon>
        <taxon>Bacteroidota</taxon>
        <taxon>Cytophagia</taxon>
        <taxon>Cytophagales</taxon>
        <taxon>Cyclobacteriaceae</taxon>
        <taxon>Mariniradius</taxon>
    </lineage>
</organism>
<dbReference type="EMBL" id="AMZY02000013">
    <property type="protein sequence ID" value="EMS32589.1"/>
    <property type="molecule type" value="Genomic_DNA"/>
</dbReference>
<gene>
    <name evidence="2" type="ORF">C943_01316</name>
</gene>
<evidence type="ECO:0000256" key="1">
    <source>
        <dbReference type="SAM" id="SignalP"/>
    </source>
</evidence>